<dbReference type="AlphaFoldDB" id="A0A9N9EX55"/>
<evidence type="ECO:0000313" key="1">
    <source>
        <dbReference type="EMBL" id="CAG8696143.1"/>
    </source>
</evidence>
<sequence length="68" mass="8093">EAANLITTTKTHQQNDEFISGKETKDQYNGLESINKFILAYKYYKRRFYTRLGRTSTYKNSPHQRKAE</sequence>
<dbReference type="EMBL" id="CAJVPV010016123">
    <property type="protein sequence ID" value="CAG8696143.1"/>
    <property type="molecule type" value="Genomic_DNA"/>
</dbReference>
<protein>
    <submittedName>
        <fullName evidence="1">17203_t:CDS:1</fullName>
    </submittedName>
</protein>
<name>A0A9N9EX55_9GLOM</name>
<feature type="non-terminal residue" evidence="1">
    <location>
        <position position="1"/>
    </location>
</feature>
<evidence type="ECO:0000313" key="2">
    <source>
        <dbReference type="Proteomes" id="UP000789342"/>
    </source>
</evidence>
<proteinExistence type="predicted"/>
<comment type="caution">
    <text evidence="1">The sequence shown here is derived from an EMBL/GenBank/DDBJ whole genome shotgun (WGS) entry which is preliminary data.</text>
</comment>
<accession>A0A9N9EX55</accession>
<reference evidence="1" key="1">
    <citation type="submission" date="2021-06" db="EMBL/GenBank/DDBJ databases">
        <authorList>
            <person name="Kallberg Y."/>
            <person name="Tangrot J."/>
            <person name="Rosling A."/>
        </authorList>
    </citation>
    <scope>NUCLEOTIDE SEQUENCE</scope>
    <source>
        <strain evidence="1">CL551</strain>
    </source>
</reference>
<feature type="non-terminal residue" evidence="1">
    <location>
        <position position="68"/>
    </location>
</feature>
<dbReference type="Proteomes" id="UP000789342">
    <property type="component" value="Unassembled WGS sequence"/>
</dbReference>
<gene>
    <name evidence="1" type="ORF">AMORRO_LOCUS11858</name>
</gene>
<organism evidence="1 2">
    <name type="scientific">Acaulospora morrowiae</name>
    <dbReference type="NCBI Taxonomy" id="94023"/>
    <lineage>
        <taxon>Eukaryota</taxon>
        <taxon>Fungi</taxon>
        <taxon>Fungi incertae sedis</taxon>
        <taxon>Mucoromycota</taxon>
        <taxon>Glomeromycotina</taxon>
        <taxon>Glomeromycetes</taxon>
        <taxon>Diversisporales</taxon>
        <taxon>Acaulosporaceae</taxon>
        <taxon>Acaulospora</taxon>
    </lineage>
</organism>
<keyword evidence="2" id="KW-1185">Reference proteome</keyword>